<keyword evidence="4 10" id="KW-0217">Developmental protein</keyword>
<dbReference type="PANTHER" id="PTHR33285">
    <property type="entry name" value="PHYTOSULFOKINES 3"/>
    <property type="match status" value="1"/>
</dbReference>
<protein>
    <recommendedName>
        <fullName evidence="10">Phytosulfokine</fullName>
    </recommendedName>
    <component>
        <recommendedName>
            <fullName evidence="10">Phytosulfokine-alpha</fullName>
            <shortName evidence="10">PSK-alpha</shortName>
            <shortName evidence="10">Phytosulfokine-a</shortName>
        </recommendedName>
    </component>
    <component>
        <recommendedName>
            <fullName evidence="10">Phytosulfokine-beta</fullName>
            <shortName evidence="10">PSK-beta</shortName>
            <shortName evidence="10">Phytosulfokine-b</shortName>
        </recommendedName>
    </component>
</protein>
<comment type="similarity">
    <text evidence="3 10">Belongs to the phytosulfokine family.</text>
</comment>
<evidence type="ECO:0000256" key="6">
    <source>
        <dbReference type="ARBA" id="ARBA00022641"/>
    </source>
</evidence>
<evidence type="ECO:0000256" key="8">
    <source>
        <dbReference type="ARBA" id="ARBA00022782"/>
    </source>
</evidence>
<organism evidence="12">
    <name type="scientific">Anthurium amnicola</name>
    <dbReference type="NCBI Taxonomy" id="1678845"/>
    <lineage>
        <taxon>Eukaryota</taxon>
        <taxon>Viridiplantae</taxon>
        <taxon>Streptophyta</taxon>
        <taxon>Embryophyta</taxon>
        <taxon>Tracheophyta</taxon>
        <taxon>Spermatophyta</taxon>
        <taxon>Magnoliopsida</taxon>
        <taxon>Liliopsida</taxon>
        <taxon>Araceae</taxon>
        <taxon>Pothoideae</taxon>
        <taxon>Potheae</taxon>
        <taxon>Anthurium</taxon>
    </lineage>
</organism>
<comment type="PTM">
    <text evidence="10">PSK-alpha is produced by endopeptidase digestion. PSK-beta is produced from PSK-alpha by exopeptidase digestion.</text>
</comment>
<feature type="region of interest" description="Disordered" evidence="11">
    <location>
        <begin position="77"/>
        <end position="97"/>
    </location>
</feature>
<dbReference type="EMBL" id="GDJX01023611">
    <property type="protein sequence ID" value="JAT44325.1"/>
    <property type="molecule type" value="Transcribed_RNA"/>
</dbReference>
<dbReference type="PANTHER" id="PTHR33285:SF55">
    <property type="entry name" value="PHYTOSULFOKINES 3"/>
    <property type="match status" value="1"/>
</dbReference>
<dbReference type="GO" id="GO:0008283">
    <property type="term" value="P:cell population proliferation"/>
    <property type="evidence" value="ECO:0007669"/>
    <property type="project" value="UniProtKB-UniRule"/>
</dbReference>
<keyword evidence="7 10" id="KW-0732">Signal</keyword>
<dbReference type="InterPro" id="IPR009438">
    <property type="entry name" value="Phytosulfokine"/>
</dbReference>
<evidence type="ECO:0000256" key="2">
    <source>
        <dbReference type="ARBA" id="ARBA00004613"/>
    </source>
</evidence>
<proteinExistence type="inferred from homology"/>
<evidence type="ECO:0000256" key="3">
    <source>
        <dbReference type="ARBA" id="ARBA00010781"/>
    </source>
</evidence>
<evidence type="ECO:0000256" key="1">
    <source>
        <dbReference type="ARBA" id="ARBA00003158"/>
    </source>
</evidence>
<evidence type="ECO:0000256" key="7">
    <source>
        <dbReference type="ARBA" id="ARBA00022729"/>
    </source>
</evidence>
<dbReference type="AlphaFoldDB" id="A0A1D1XPK8"/>
<feature type="non-terminal residue" evidence="12">
    <location>
        <position position="1"/>
    </location>
</feature>
<comment type="function">
    <text evidence="1 10">Promotes plant cell differentiation, organogenesis and somatic embryogenesis as well as cell proliferation.</text>
</comment>
<accession>A0A1D1XPK8</accession>
<reference evidence="12" key="1">
    <citation type="submission" date="2015-07" db="EMBL/GenBank/DDBJ databases">
        <title>Transcriptome Assembly of Anthurium amnicola.</title>
        <authorList>
            <person name="Suzuki J."/>
        </authorList>
    </citation>
    <scope>NUCLEOTIDE SEQUENCE</scope>
</reference>
<dbReference type="GO" id="GO:0030154">
    <property type="term" value="P:cell differentiation"/>
    <property type="evidence" value="ECO:0007669"/>
    <property type="project" value="UniProtKB-UniRule"/>
</dbReference>
<keyword evidence="8 10" id="KW-0221">Differentiation</keyword>
<evidence type="ECO:0000256" key="10">
    <source>
        <dbReference type="RuleBase" id="RU368031"/>
    </source>
</evidence>
<comment type="PTM">
    <text evidence="10">Sulfation is important for activity and for the binding to a putative membrane receptor.</text>
</comment>
<evidence type="ECO:0000256" key="11">
    <source>
        <dbReference type="SAM" id="MobiDB-lite"/>
    </source>
</evidence>
<keyword evidence="9 10" id="KW-0339">Growth factor</keyword>
<dbReference type="GO" id="GO:0008083">
    <property type="term" value="F:growth factor activity"/>
    <property type="evidence" value="ECO:0007669"/>
    <property type="project" value="UniProtKB-UniRule"/>
</dbReference>
<gene>
    <name evidence="12" type="primary">PSK2_0</name>
    <name evidence="12" type="ORF">g.14155</name>
</gene>
<dbReference type="GO" id="GO:0005576">
    <property type="term" value="C:extracellular region"/>
    <property type="evidence" value="ECO:0007669"/>
    <property type="project" value="UniProtKB-SubCell"/>
</dbReference>
<keyword evidence="6 10" id="KW-0765">Sulfation</keyword>
<name>A0A1D1XPK8_9ARAE</name>
<comment type="subcellular location">
    <subcellularLocation>
        <location evidence="2 10">Secreted</location>
    </subcellularLocation>
</comment>
<dbReference type="Pfam" id="PF06404">
    <property type="entry name" value="PSK"/>
    <property type="match status" value="1"/>
</dbReference>
<keyword evidence="5 10" id="KW-0964">Secreted</keyword>
<evidence type="ECO:0000256" key="4">
    <source>
        <dbReference type="ARBA" id="ARBA00022473"/>
    </source>
</evidence>
<evidence type="ECO:0000256" key="9">
    <source>
        <dbReference type="ARBA" id="ARBA00023030"/>
    </source>
</evidence>
<evidence type="ECO:0000256" key="5">
    <source>
        <dbReference type="ARBA" id="ARBA00022525"/>
    </source>
</evidence>
<evidence type="ECO:0000313" key="12">
    <source>
        <dbReference type="EMBL" id="JAT44325.1"/>
    </source>
</evidence>
<feature type="non-terminal residue" evidence="12">
    <location>
        <position position="124"/>
    </location>
</feature>
<sequence>HPIPSHPTGGLRTRFGGVAPLFLFSLLLPPQQQRPHALSLFSTSTKSRKMARATHVALLLLLGLLLCSSLTQAGRPLPAETQDATQQPLGAAGEQTEATTVEGCGDECLMRRTLEAHLDYIYTQ</sequence>